<keyword evidence="1" id="KW-0808">Transferase</keyword>
<dbReference type="SUPFAM" id="SSF53335">
    <property type="entry name" value="S-adenosyl-L-methionine-dependent methyltransferases"/>
    <property type="match status" value="1"/>
</dbReference>
<organism evidence="3 4">
    <name type="scientific">Synechocystis salina LEGE 00031</name>
    <dbReference type="NCBI Taxonomy" id="1828736"/>
    <lineage>
        <taxon>Bacteria</taxon>
        <taxon>Bacillati</taxon>
        <taxon>Cyanobacteriota</taxon>
        <taxon>Cyanophyceae</taxon>
        <taxon>Synechococcales</taxon>
        <taxon>Merismopediaceae</taxon>
        <taxon>Synechocystis</taxon>
    </lineage>
</organism>
<dbReference type="RefSeq" id="WP_194020480.1">
    <property type="nucleotide sequence ID" value="NZ_JADEVV010000046.1"/>
</dbReference>
<dbReference type="InterPro" id="IPR041698">
    <property type="entry name" value="Methyltransf_25"/>
</dbReference>
<dbReference type="EMBL" id="JADEVV010000046">
    <property type="protein sequence ID" value="MBE9255012.1"/>
    <property type="molecule type" value="Genomic_DNA"/>
</dbReference>
<dbReference type="Proteomes" id="UP000658720">
    <property type="component" value="Unassembled WGS sequence"/>
</dbReference>
<dbReference type="Pfam" id="PF13649">
    <property type="entry name" value="Methyltransf_25"/>
    <property type="match status" value="1"/>
</dbReference>
<evidence type="ECO:0000313" key="4">
    <source>
        <dbReference type="Proteomes" id="UP000658720"/>
    </source>
</evidence>
<gene>
    <name evidence="3" type="ORF">IQ217_14420</name>
</gene>
<keyword evidence="3" id="KW-0489">Methyltransferase</keyword>
<dbReference type="Gene3D" id="3.40.50.150">
    <property type="entry name" value="Vaccinia Virus protein VP39"/>
    <property type="match status" value="1"/>
</dbReference>
<dbReference type="InterPro" id="IPR029063">
    <property type="entry name" value="SAM-dependent_MTases_sf"/>
</dbReference>
<dbReference type="PANTHER" id="PTHR43861:SF3">
    <property type="entry name" value="PUTATIVE (AFU_ORTHOLOGUE AFUA_2G14390)-RELATED"/>
    <property type="match status" value="1"/>
</dbReference>
<name>A0ABR9VUI5_9SYNC</name>
<evidence type="ECO:0000256" key="1">
    <source>
        <dbReference type="ARBA" id="ARBA00022679"/>
    </source>
</evidence>
<accession>A0ABR9VUI5</accession>
<feature type="domain" description="Methyltransferase" evidence="2">
    <location>
        <begin position="33"/>
        <end position="125"/>
    </location>
</feature>
<sequence length="194" mass="21466">MWDERFNQSEYVYGTEPNEFLVSVAGQIPQGKVLCLAEGEGRNACFLASLGYQVTAVDQSSVGLAKAQKLAQEKGVKITTIQSNLADFEIVVDAWQGIVSIFCHLPSSLRKQLYPRIYQGLKSGGVFILEGFAPEQLQYTTGGPKDLDLLPNLMNLREELSSFAYLTSHTLERHLNEGIYHQGKAALIQVLAKK</sequence>
<proteinExistence type="predicted"/>
<reference evidence="3 4" key="1">
    <citation type="submission" date="2020-10" db="EMBL/GenBank/DDBJ databases">
        <authorList>
            <person name="Castelo-Branco R."/>
            <person name="Eusebio N."/>
            <person name="Adriana R."/>
            <person name="Vieira A."/>
            <person name="Brugerolle De Fraissinette N."/>
            <person name="Rezende De Castro R."/>
            <person name="Schneider M.P."/>
            <person name="Vasconcelos V."/>
            <person name="Leao P.N."/>
        </authorList>
    </citation>
    <scope>NUCLEOTIDE SEQUENCE [LARGE SCALE GENOMIC DNA]</scope>
    <source>
        <strain evidence="3 4">LEGE 00031</strain>
    </source>
</reference>
<keyword evidence="4" id="KW-1185">Reference proteome</keyword>
<dbReference type="GO" id="GO:0032259">
    <property type="term" value="P:methylation"/>
    <property type="evidence" value="ECO:0007669"/>
    <property type="project" value="UniProtKB-KW"/>
</dbReference>
<dbReference type="CDD" id="cd02440">
    <property type="entry name" value="AdoMet_MTases"/>
    <property type="match status" value="1"/>
</dbReference>
<evidence type="ECO:0000259" key="2">
    <source>
        <dbReference type="Pfam" id="PF13649"/>
    </source>
</evidence>
<dbReference type="PANTHER" id="PTHR43861">
    <property type="entry name" value="TRANS-ACONITATE 2-METHYLTRANSFERASE-RELATED"/>
    <property type="match status" value="1"/>
</dbReference>
<protein>
    <submittedName>
        <fullName evidence="3">Class I SAM-dependent methyltransferase</fullName>
    </submittedName>
</protein>
<dbReference type="GO" id="GO:0008168">
    <property type="term" value="F:methyltransferase activity"/>
    <property type="evidence" value="ECO:0007669"/>
    <property type="project" value="UniProtKB-KW"/>
</dbReference>
<comment type="caution">
    <text evidence="3">The sequence shown here is derived from an EMBL/GenBank/DDBJ whole genome shotgun (WGS) entry which is preliminary data.</text>
</comment>
<evidence type="ECO:0000313" key="3">
    <source>
        <dbReference type="EMBL" id="MBE9255012.1"/>
    </source>
</evidence>